<accession>A0A482VQ74</accession>
<sequence length="276" mass="32759">MDLFHVDETVWKKALELFDRTEKSFEEDVETVKEWTKTQPHLPEIMEDAKIRNFLILNKCSIEKTKQKIDMYYTIRSLIPDFYDDSNPKLPHLQEYMDVICSPVFMTIQIYNISEIRLYEDCMVGEILIFDMQDISLDDVAKFTPTLLSKIFTVYKNVYSIRLKGLYFINSFPYIRPIIAFLKLILKPKVFQRIYVCEDSAILNEIFSKETLPKDYGGQGPSLDELNEMLKAKFREYQDRFDLLDKLRVNENLRPKKLNNDELLGFYGNFKKLDVD</sequence>
<dbReference type="GO" id="GO:0016020">
    <property type="term" value="C:membrane"/>
    <property type="evidence" value="ECO:0007669"/>
    <property type="project" value="TreeGrafter"/>
</dbReference>
<organism evidence="2 3">
    <name type="scientific">Asbolus verrucosus</name>
    <name type="common">Desert ironclad beetle</name>
    <dbReference type="NCBI Taxonomy" id="1661398"/>
    <lineage>
        <taxon>Eukaryota</taxon>
        <taxon>Metazoa</taxon>
        <taxon>Ecdysozoa</taxon>
        <taxon>Arthropoda</taxon>
        <taxon>Hexapoda</taxon>
        <taxon>Insecta</taxon>
        <taxon>Pterygota</taxon>
        <taxon>Neoptera</taxon>
        <taxon>Endopterygota</taxon>
        <taxon>Coleoptera</taxon>
        <taxon>Polyphaga</taxon>
        <taxon>Cucujiformia</taxon>
        <taxon>Tenebrionidae</taxon>
        <taxon>Pimeliinae</taxon>
        <taxon>Asbolus</taxon>
    </lineage>
</organism>
<dbReference type="OrthoDB" id="7007823at2759"/>
<comment type="caution">
    <text evidence="2">The sequence shown here is derived from an EMBL/GenBank/DDBJ whole genome shotgun (WGS) entry which is preliminary data.</text>
</comment>
<dbReference type="Gene3D" id="1.20.5.1200">
    <property type="entry name" value="Alpha-tocopherol transfer"/>
    <property type="match status" value="1"/>
</dbReference>
<dbReference type="Gene3D" id="3.40.525.10">
    <property type="entry name" value="CRAL-TRIO lipid binding domain"/>
    <property type="match status" value="1"/>
</dbReference>
<dbReference type="AlphaFoldDB" id="A0A482VQ74"/>
<dbReference type="Proteomes" id="UP000292052">
    <property type="component" value="Unassembled WGS sequence"/>
</dbReference>
<dbReference type="SUPFAM" id="SSF52087">
    <property type="entry name" value="CRAL/TRIO domain"/>
    <property type="match status" value="1"/>
</dbReference>
<feature type="domain" description="CRAL-TRIO" evidence="1">
    <location>
        <begin position="42"/>
        <end position="224"/>
    </location>
</feature>
<dbReference type="InterPro" id="IPR036865">
    <property type="entry name" value="CRAL-TRIO_dom_sf"/>
</dbReference>
<dbReference type="GO" id="GO:1902936">
    <property type="term" value="F:phosphatidylinositol bisphosphate binding"/>
    <property type="evidence" value="ECO:0007669"/>
    <property type="project" value="TreeGrafter"/>
</dbReference>
<evidence type="ECO:0000313" key="2">
    <source>
        <dbReference type="EMBL" id="RZC35025.1"/>
    </source>
</evidence>
<name>A0A482VQ74_ASBVE</name>
<protein>
    <submittedName>
        <fullName evidence="2">CRAL TRIO domain containing protein</fullName>
    </submittedName>
</protein>
<evidence type="ECO:0000259" key="1">
    <source>
        <dbReference type="PROSITE" id="PS50191"/>
    </source>
</evidence>
<dbReference type="PROSITE" id="PS50191">
    <property type="entry name" value="CRAL_TRIO"/>
    <property type="match status" value="1"/>
</dbReference>
<dbReference type="Pfam" id="PF00650">
    <property type="entry name" value="CRAL_TRIO"/>
    <property type="match status" value="1"/>
</dbReference>
<gene>
    <name evidence="2" type="ORF">BDFB_012651</name>
</gene>
<proteinExistence type="predicted"/>
<dbReference type="PANTHER" id="PTHR10174:SF222">
    <property type="entry name" value="GH10083P-RELATED"/>
    <property type="match status" value="1"/>
</dbReference>
<dbReference type="SUPFAM" id="SSF46938">
    <property type="entry name" value="CRAL/TRIO N-terminal domain"/>
    <property type="match status" value="1"/>
</dbReference>
<dbReference type="EMBL" id="QDEB01074757">
    <property type="protein sequence ID" value="RZC35025.1"/>
    <property type="molecule type" value="Genomic_DNA"/>
</dbReference>
<dbReference type="PANTHER" id="PTHR10174">
    <property type="entry name" value="ALPHA-TOCOPHEROL TRANSFER PROTEIN-RELATED"/>
    <property type="match status" value="1"/>
</dbReference>
<dbReference type="InterPro" id="IPR001251">
    <property type="entry name" value="CRAL-TRIO_dom"/>
</dbReference>
<keyword evidence="3" id="KW-1185">Reference proteome</keyword>
<evidence type="ECO:0000313" key="3">
    <source>
        <dbReference type="Proteomes" id="UP000292052"/>
    </source>
</evidence>
<dbReference type="InterPro" id="IPR036273">
    <property type="entry name" value="CRAL/TRIO_N_dom_sf"/>
</dbReference>
<reference evidence="2 3" key="1">
    <citation type="submission" date="2017-03" db="EMBL/GenBank/DDBJ databases">
        <title>Genome of the blue death feigning beetle - Asbolus verrucosus.</title>
        <authorList>
            <person name="Rider S.D."/>
        </authorList>
    </citation>
    <scope>NUCLEOTIDE SEQUENCE [LARGE SCALE GENOMIC DNA]</scope>
    <source>
        <strain evidence="2">Butters</strain>
        <tissue evidence="2">Head and leg muscle</tissue>
    </source>
</reference>
<dbReference type="CDD" id="cd00170">
    <property type="entry name" value="SEC14"/>
    <property type="match status" value="1"/>
</dbReference>